<dbReference type="Gene3D" id="3.40.1190.20">
    <property type="match status" value="1"/>
</dbReference>
<dbReference type="PANTHER" id="PTHR43085">
    <property type="entry name" value="HEXOKINASE FAMILY MEMBER"/>
    <property type="match status" value="1"/>
</dbReference>
<dbReference type="InterPro" id="IPR050306">
    <property type="entry name" value="PfkB_Carbo_kinase"/>
</dbReference>
<dbReference type="Proteomes" id="UP000630353">
    <property type="component" value="Unassembled WGS sequence"/>
</dbReference>
<evidence type="ECO:0000259" key="4">
    <source>
        <dbReference type="Pfam" id="PF00294"/>
    </source>
</evidence>
<dbReference type="InterPro" id="IPR011611">
    <property type="entry name" value="PfkB_dom"/>
</dbReference>
<dbReference type="SUPFAM" id="SSF53613">
    <property type="entry name" value="Ribokinase-like"/>
    <property type="match status" value="1"/>
</dbReference>
<dbReference type="GO" id="GO:0005829">
    <property type="term" value="C:cytosol"/>
    <property type="evidence" value="ECO:0007669"/>
    <property type="project" value="TreeGrafter"/>
</dbReference>
<evidence type="ECO:0000256" key="3">
    <source>
        <dbReference type="ARBA" id="ARBA00022777"/>
    </source>
</evidence>
<reference evidence="5" key="2">
    <citation type="submission" date="2020-09" db="EMBL/GenBank/DDBJ databases">
        <authorList>
            <person name="Sun Q."/>
            <person name="Kim S."/>
        </authorList>
    </citation>
    <scope>NUCLEOTIDE SEQUENCE</scope>
    <source>
        <strain evidence="5">KCTC 42651</strain>
    </source>
</reference>
<dbReference type="EMBL" id="BMZS01000003">
    <property type="protein sequence ID" value="GHD46310.1"/>
    <property type="molecule type" value="Genomic_DNA"/>
</dbReference>
<evidence type="ECO:0000313" key="6">
    <source>
        <dbReference type="Proteomes" id="UP000630353"/>
    </source>
</evidence>
<dbReference type="Pfam" id="PF00294">
    <property type="entry name" value="PfkB"/>
    <property type="match status" value="1"/>
</dbReference>
<dbReference type="PANTHER" id="PTHR43085:SF15">
    <property type="entry name" value="2-DEHYDRO-3-DEOXYGLUCONOKINASE"/>
    <property type="match status" value="1"/>
</dbReference>
<dbReference type="RefSeq" id="WP_189988355.1">
    <property type="nucleotide sequence ID" value="NZ_BMZS01000003.1"/>
</dbReference>
<protein>
    <submittedName>
        <fullName evidence="5">Fructokinase-like protein</fullName>
    </submittedName>
</protein>
<dbReference type="GO" id="GO:0008673">
    <property type="term" value="F:2-dehydro-3-deoxygluconokinase activity"/>
    <property type="evidence" value="ECO:0007669"/>
    <property type="project" value="TreeGrafter"/>
</dbReference>
<dbReference type="CDD" id="cd01166">
    <property type="entry name" value="KdgK"/>
    <property type="match status" value="1"/>
</dbReference>
<evidence type="ECO:0000313" key="5">
    <source>
        <dbReference type="EMBL" id="GHD46310.1"/>
    </source>
</evidence>
<evidence type="ECO:0000256" key="1">
    <source>
        <dbReference type="ARBA" id="ARBA00010688"/>
    </source>
</evidence>
<evidence type="ECO:0000256" key="2">
    <source>
        <dbReference type="ARBA" id="ARBA00022679"/>
    </source>
</evidence>
<dbReference type="InterPro" id="IPR029056">
    <property type="entry name" value="Ribokinase-like"/>
</dbReference>
<keyword evidence="2" id="KW-0808">Transferase</keyword>
<keyword evidence="6" id="KW-1185">Reference proteome</keyword>
<dbReference type="GO" id="GO:0006974">
    <property type="term" value="P:DNA damage response"/>
    <property type="evidence" value="ECO:0007669"/>
    <property type="project" value="TreeGrafter"/>
</dbReference>
<reference evidence="5" key="1">
    <citation type="journal article" date="2014" name="Int. J. Syst. Evol. Microbiol.">
        <title>Complete genome sequence of Corynebacterium casei LMG S-19264T (=DSM 44701T), isolated from a smear-ripened cheese.</title>
        <authorList>
            <consortium name="US DOE Joint Genome Institute (JGI-PGF)"/>
            <person name="Walter F."/>
            <person name="Albersmeier A."/>
            <person name="Kalinowski J."/>
            <person name="Ruckert C."/>
        </authorList>
    </citation>
    <scope>NUCLEOTIDE SEQUENCE</scope>
    <source>
        <strain evidence="5">KCTC 42651</strain>
    </source>
</reference>
<gene>
    <name evidence="5" type="ORF">GCM10017083_15290</name>
</gene>
<feature type="domain" description="Carbohydrate kinase PfkB" evidence="4">
    <location>
        <begin position="7"/>
        <end position="299"/>
    </location>
</feature>
<keyword evidence="3" id="KW-0418">Kinase</keyword>
<proteinExistence type="inferred from homology"/>
<accession>A0A918XQE0</accession>
<sequence>MTTRDIDLACFGEPLMELTRVTRDGESPSYRPGYGGDTSNCAIAAARQGARTAYISAVGDDSFGRELRELWEREGVDHSAVRTDPAAPTGLYIITPSPAGRDFAYYRAGSAASRYRPEDLPLGLLPRVRVVQLSGISQAVGEGPCDAGFRLIEAAREAGCEVAYDTNLRLKLWSLERARAVMHGAIERCTVALPSVDDSRILTGLDEPDAIADAYLRRGPRVVALKLGAEGALVATADRRERLAPNRVTAVDATGAGDTFDGAFLARLAAGDDPFEAARYANAAAALTTTGYGAVAPIPRAEAVRELLAGN</sequence>
<dbReference type="GO" id="GO:0042840">
    <property type="term" value="P:D-glucuronate catabolic process"/>
    <property type="evidence" value="ECO:0007669"/>
    <property type="project" value="TreeGrafter"/>
</dbReference>
<comment type="similarity">
    <text evidence="1">Belongs to the carbohydrate kinase PfkB family.</text>
</comment>
<dbReference type="GO" id="GO:0019698">
    <property type="term" value="P:D-galacturonate catabolic process"/>
    <property type="evidence" value="ECO:0007669"/>
    <property type="project" value="TreeGrafter"/>
</dbReference>
<organism evidence="5 6">
    <name type="scientific">Thalassobaculum fulvum</name>
    <dbReference type="NCBI Taxonomy" id="1633335"/>
    <lineage>
        <taxon>Bacteria</taxon>
        <taxon>Pseudomonadati</taxon>
        <taxon>Pseudomonadota</taxon>
        <taxon>Alphaproteobacteria</taxon>
        <taxon>Rhodospirillales</taxon>
        <taxon>Thalassobaculaceae</taxon>
        <taxon>Thalassobaculum</taxon>
    </lineage>
</organism>
<comment type="caution">
    <text evidence="5">The sequence shown here is derived from an EMBL/GenBank/DDBJ whole genome shotgun (WGS) entry which is preliminary data.</text>
</comment>
<dbReference type="AlphaFoldDB" id="A0A918XQE0"/>
<name>A0A918XQE0_9PROT</name>